<organism evidence="18 19">
    <name type="scientific">Naumovozyma castellii</name>
    <name type="common">Yeast</name>
    <name type="synonym">Saccharomyces castellii</name>
    <dbReference type="NCBI Taxonomy" id="27288"/>
    <lineage>
        <taxon>Eukaryota</taxon>
        <taxon>Fungi</taxon>
        <taxon>Dikarya</taxon>
        <taxon>Ascomycota</taxon>
        <taxon>Saccharomycotina</taxon>
        <taxon>Saccharomycetes</taxon>
        <taxon>Saccharomycetales</taxon>
        <taxon>Saccharomycetaceae</taxon>
        <taxon>Naumovozyma</taxon>
    </lineage>
</organism>
<evidence type="ECO:0000256" key="17">
    <source>
        <dbReference type="SAM" id="Coils"/>
    </source>
</evidence>
<dbReference type="GO" id="GO:0031116">
    <property type="term" value="P:positive regulation of microtubule polymerization"/>
    <property type="evidence" value="ECO:0007669"/>
    <property type="project" value="EnsemblFungi"/>
</dbReference>
<dbReference type="KEGG" id="ncs:NCAS_0F02880"/>
<reference key="2">
    <citation type="submission" date="2011-08" db="EMBL/GenBank/DDBJ databases">
        <title>Genome sequence of Naumovozyma castellii.</title>
        <authorList>
            <person name="Gordon J.L."/>
            <person name="Armisen D."/>
            <person name="Proux-Wera E."/>
            <person name="OhEigeartaigh S.S."/>
            <person name="Byrne K.P."/>
            <person name="Wolfe K.H."/>
        </authorList>
    </citation>
    <scope>NUCLEOTIDE SEQUENCE</scope>
    <source>
        <strain>Type strain:CBS 4309</strain>
    </source>
</reference>
<evidence type="ECO:0000256" key="2">
    <source>
        <dbReference type="ARBA" id="ARBA00004186"/>
    </source>
</evidence>
<evidence type="ECO:0000256" key="15">
    <source>
        <dbReference type="ARBA" id="ARBA00023328"/>
    </source>
</evidence>
<dbReference type="HOGENOM" id="CLU_177920_0_0_1"/>
<keyword evidence="14" id="KW-0131">Cell cycle</keyword>
<evidence type="ECO:0000313" key="19">
    <source>
        <dbReference type="Proteomes" id="UP000001640"/>
    </source>
</evidence>
<dbReference type="GO" id="GO:0072686">
    <property type="term" value="C:mitotic spindle"/>
    <property type="evidence" value="ECO:0007669"/>
    <property type="project" value="InterPro"/>
</dbReference>
<evidence type="ECO:0000256" key="11">
    <source>
        <dbReference type="ARBA" id="ARBA00022838"/>
    </source>
</evidence>
<dbReference type="PANTHER" id="PTHR28222">
    <property type="entry name" value="DASH COMPLEX SUBUNIT DAD4"/>
    <property type="match status" value="1"/>
</dbReference>
<evidence type="ECO:0000256" key="12">
    <source>
        <dbReference type="ARBA" id="ARBA00023212"/>
    </source>
</evidence>
<reference evidence="18 19" key="1">
    <citation type="journal article" date="2011" name="Proc. Natl. Acad. Sci. U.S.A.">
        <title>Evolutionary erosion of yeast sex chromosomes by mating-type switching accidents.</title>
        <authorList>
            <person name="Gordon J.L."/>
            <person name="Armisen D."/>
            <person name="Proux-Wera E."/>
            <person name="Oheigeartaigh S.S."/>
            <person name="Byrne K.P."/>
            <person name="Wolfe K.H."/>
        </authorList>
    </citation>
    <scope>NUCLEOTIDE SEQUENCE [LARGE SCALE GENOMIC DNA]</scope>
    <source>
        <strain evidence="19">ATCC 76901 / BCRC 22586 / CBS 4309 / NBRC 1992 / NRRL Y-12630</strain>
    </source>
</reference>
<dbReference type="STRING" id="1064592.G0VH01"/>
<evidence type="ECO:0000256" key="8">
    <source>
        <dbReference type="ARBA" id="ARBA00022618"/>
    </source>
</evidence>
<keyword evidence="6" id="KW-0158">Chromosome</keyword>
<comment type="similarity">
    <text evidence="4">Belongs to the DASH complex DAD4 family.</text>
</comment>
<feature type="coiled-coil region" evidence="17">
    <location>
        <begin position="13"/>
        <end position="47"/>
    </location>
</feature>
<dbReference type="RefSeq" id="XP_003677127.1">
    <property type="nucleotide sequence ID" value="XM_003677079.1"/>
</dbReference>
<dbReference type="GO" id="GO:1990976">
    <property type="term" value="P:protein transport along microtubule to mitotic spindle pole body"/>
    <property type="evidence" value="ECO:0007669"/>
    <property type="project" value="EnsemblFungi"/>
</dbReference>
<dbReference type="AlphaFoldDB" id="G0VH01"/>
<evidence type="ECO:0000256" key="13">
    <source>
        <dbReference type="ARBA" id="ARBA00023242"/>
    </source>
</evidence>
<keyword evidence="13" id="KW-0539">Nucleus</keyword>
<keyword evidence="15" id="KW-0137">Centromere</keyword>
<dbReference type="EMBL" id="HE576757">
    <property type="protein sequence ID" value="CCC70772.1"/>
    <property type="molecule type" value="Genomic_DNA"/>
</dbReference>
<dbReference type="GO" id="GO:0005874">
    <property type="term" value="C:microtubule"/>
    <property type="evidence" value="ECO:0007669"/>
    <property type="project" value="UniProtKB-KW"/>
</dbReference>
<name>G0VH01_NAUCA</name>
<evidence type="ECO:0000256" key="4">
    <source>
        <dbReference type="ARBA" id="ARBA00009754"/>
    </source>
</evidence>
<comment type="subcellular location">
    <subcellularLocation>
        <location evidence="3">Chromosome</location>
        <location evidence="3">Centromere</location>
        <location evidence="3">Kinetochore</location>
    </subcellularLocation>
    <subcellularLocation>
        <location evidence="2">Cytoplasm</location>
        <location evidence="2">Cytoskeleton</location>
        <location evidence="2">Spindle</location>
    </subcellularLocation>
    <subcellularLocation>
        <location evidence="1">Nucleus</location>
    </subcellularLocation>
</comment>
<evidence type="ECO:0000256" key="1">
    <source>
        <dbReference type="ARBA" id="ARBA00004123"/>
    </source>
</evidence>
<dbReference type="OrthoDB" id="5516652at2759"/>
<dbReference type="InterPro" id="IPR013959">
    <property type="entry name" value="DASH_Dad4"/>
</dbReference>
<accession>G0VH01</accession>
<keyword evidence="7" id="KW-0963">Cytoplasm</keyword>
<dbReference type="eggNOG" id="ENOG502S890">
    <property type="taxonomic scope" value="Eukaryota"/>
</dbReference>
<evidence type="ECO:0000256" key="3">
    <source>
        <dbReference type="ARBA" id="ARBA00004629"/>
    </source>
</evidence>
<evidence type="ECO:0000256" key="9">
    <source>
        <dbReference type="ARBA" id="ARBA00022701"/>
    </source>
</evidence>
<dbReference type="GO" id="GO:0051301">
    <property type="term" value="P:cell division"/>
    <property type="evidence" value="ECO:0007669"/>
    <property type="project" value="UniProtKB-KW"/>
</dbReference>
<keyword evidence="17" id="KW-0175">Coiled coil</keyword>
<keyword evidence="12" id="KW-0206">Cytoskeleton</keyword>
<dbReference type="FunCoup" id="G0VH01">
    <property type="interactions" value="31"/>
</dbReference>
<dbReference type="InParanoid" id="G0VH01"/>
<protein>
    <recommendedName>
        <fullName evidence="5">DASH complex subunit DAD4</fullName>
    </recommendedName>
    <alternativeName>
        <fullName evidence="16">Outer kinetochore protein DAD4</fullName>
    </alternativeName>
</protein>
<dbReference type="GO" id="GO:0051987">
    <property type="term" value="P:positive regulation of attachment of spindle microtubules to kinetochore"/>
    <property type="evidence" value="ECO:0007669"/>
    <property type="project" value="EnsemblFungi"/>
</dbReference>
<dbReference type="OMA" id="SQMWANY"/>
<keyword evidence="10" id="KW-0498">Mitosis</keyword>
<dbReference type="GeneID" id="96904420"/>
<keyword evidence="11" id="KW-0995">Kinetochore</keyword>
<keyword evidence="9" id="KW-0493">Microtubule</keyword>
<dbReference type="Pfam" id="PF08650">
    <property type="entry name" value="DASH_Dad4"/>
    <property type="match status" value="1"/>
</dbReference>
<keyword evidence="8" id="KW-0132">Cell division</keyword>
<evidence type="ECO:0000256" key="14">
    <source>
        <dbReference type="ARBA" id="ARBA00023306"/>
    </source>
</evidence>
<keyword evidence="19" id="KW-1185">Reference proteome</keyword>
<dbReference type="GO" id="GO:0051010">
    <property type="term" value="F:microtubule plus-end binding"/>
    <property type="evidence" value="ECO:0007669"/>
    <property type="project" value="EnsemblFungi"/>
</dbReference>
<evidence type="ECO:0000256" key="5">
    <source>
        <dbReference type="ARBA" id="ARBA00020259"/>
    </source>
</evidence>
<dbReference type="GO" id="GO:1990758">
    <property type="term" value="P:mitotic sister chromatid biorientation"/>
    <property type="evidence" value="ECO:0007669"/>
    <property type="project" value="EnsemblFungi"/>
</dbReference>
<evidence type="ECO:0000256" key="7">
    <source>
        <dbReference type="ARBA" id="ARBA00022490"/>
    </source>
</evidence>
<evidence type="ECO:0000256" key="16">
    <source>
        <dbReference type="ARBA" id="ARBA00030569"/>
    </source>
</evidence>
<sequence>MENPYEQVQSNILSRIIRNVERLNQSVSTLNQELEIINKKNKSLEIMGQVSENYHNSMQFNLEATGNKKQPI</sequence>
<gene>
    <name evidence="18" type="primary">NCAS0F02880</name>
    <name evidence="18" type="ordered locus">NCAS_0F02880</name>
</gene>
<dbReference type="PANTHER" id="PTHR28222:SF1">
    <property type="entry name" value="DASH COMPLEX SUBUNIT DAD4"/>
    <property type="match status" value="1"/>
</dbReference>
<evidence type="ECO:0000313" key="18">
    <source>
        <dbReference type="EMBL" id="CCC70772.1"/>
    </source>
</evidence>
<evidence type="ECO:0000256" key="6">
    <source>
        <dbReference type="ARBA" id="ARBA00022454"/>
    </source>
</evidence>
<evidence type="ECO:0000256" key="10">
    <source>
        <dbReference type="ARBA" id="ARBA00022776"/>
    </source>
</evidence>
<dbReference type="GO" id="GO:0042729">
    <property type="term" value="C:DASH complex"/>
    <property type="evidence" value="ECO:0007669"/>
    <property type="project" value="EnsemblFungi"/>
</dbReference>
<dbReference type="Proteomes" id="UP000001640">
    <property type="component" value="Chromosome 6"/>
</dbReference>
<proteinExistence type="inferred from homology"/>